<evidence type="ECO:0000313" key="7">
    <source>
        <dbReference type="Proteomes" id="UP000249046"/>
    </source>
</evidence>
<dbReference type="GO" id="GO:0008199">
    <property type="term" value="F:ferric iron binding"/>
    <property type="evidence" value="ECO:0007669"/>
    <property type="project" value="TreeGrafter"/>
</dbReference>
<keyword evidence="1 2" id="KW-0963">Cytoplasm</keyword>
<evidence type="ECO:0000259" key="4">
    <source>
        <dbReference type="Pfam" id="PF24859"/>
    </source>
</evidence>
<dbReference type="EMBL" id="QFPO01000001">
    <property type="protein sequence ID" value="PZQ19809.1"/>
    <property type="molecule type" value="Genomic_DNA"/>
</dbReference>
<dbReference type="GO" id="GO:0051604">
    <property type="term" value="P:protein maturation"/>
    <property type="evidence" value="ECO:0007669"/>
    <property type="project" value="TreeGrafter"/>
</dbReference>
<feature type="domain" description="FdhE C-terminal" evidence="5">
    <location>
        <begin position="226"/>
        <end position="313"/>
    </location>
</feature>
<sequence length="322" mass="34303">MNSRILEPGQIQTLAQRSIPRIRLPDRATLFAQRAARFDALAAASSIGAYLHLQAAVARAQHAALADFPGALPTPAQRSAAQAHRMPPMPAAAWPRAPQWRDALTAIGRAVAGLADCPDPVARLGERVAALPADEAEAQADRLLGVRDGAVDTAAAPLLMAALQVHWVAAASRLVADEVRPLDVPGLCPLCGTPPVASIVRAQAPYRGYRYLHCALCACEWHQVRVQCSQCGASGKDVAYRSLVPDEDSGESAGALDQAVRAETCEQCHSYRKIVYQEKDPDVDPVADDLASLALDLLLAEHGYARASGHPMLWQAETDGAR</sequence>
<comment type="similarity">
    <text evidence="2">Belongs to the FdhE family.</text>
</comment>
<dbReference type="Pfam" id="PF24859">
    <property type="entry name" value="FdhE_central"/>
    <property type="match status" value="1"/>
</dbReference>
<dbReference type="InterPro" id="IPR056797">
    <property type="entry name" value="FdhE_central"/>
</dbReference>
<dbReference type="Gene3D" id="3.90.1670.10">
    <property type="entry name" value="FdhE-like domain"/>
    <property type="match status" value="1"/>
</dbReference>
<dbReference type="InterPro" id="IPR056774">
    <property type="entry name" value="FdhE_N"/>
</dbReference>
<dbReference type="Pfam" id="PF04216">
    <property type="entry name" value="FdhE_N"/>
    <property type="match status" value="1"/>
</dbReference>
<dbReference type="InterPro" id="IPR056796">
    <property type="entry name" value="FdhE_C"/>
</dbReference>
<dbReference type="Pfam" id="PF24860">
    <property type="entry name" value="FdhE_C"/>
    <property type="match status" value="1"/>
</dbReference>
<feature type="domain" description="FdhE central" evidence="4">
    <location>
        <begin position="187"/>
        <end position="225"/>
    </location>
</feature>
<name>A0A2W5KUY0_9GAMM</name>
<dbReference type="PANTHER" id="PTHR37689:SF1">
    <property type="entry name" value="PROTEIN FDHE"/>
    <property type="match status" value="1"/>
</dbReference>
<reference evidence="6 7" key="1">
    <citation type="submission" date="2017-08" db="EMBL/GenBank/DDBJ databases">
        <title>Infants hospitalized years apart are colonized by the same room-sourced microbial strains.</title>
        <authorList>
            <person name="Brooks B."/>
            <person name="Olm M.R."/>
            <person name="Firek B.A."/>
            <person name="Baker R."/>
            <person name="Thomas B.C."/>
            <person name="Morowitz M.J."/>
            <person name="Banfield J.F."/>
        </authorList>
    </citation>
    <scope>NUCLEOTIDE SEQUENCE [LARGE SCALE GENOMIC DNA]</scope>
    <source>
        <strain evidence="6">S2_005_003_R2_42</strain>
    </source>
</reference>
<dbReference type="HAMAP" id="MF_00611">
    <property type="entry name" value="FdeH"/>
    <property type="match status" value="1"/>
</dbReference>
<dbReference type="SUPFAM" id="SSF144020">
    <property type="entry name" value="FdhE-like"/>
    <property type="match status" value="1"/>
</dbReference>
<organism evidence="6 7">
    <name type="scientific">Rhodanobacter denitrificans</name>
    <dbReference type="NCBI Taxonomy" id="666685"/>
    <lineage>
        <taxon>Bacteria</taxon>
        <taxon>Pseudomonadati</taxon>
        <taxon>Pseudomonadota</taxon>
        <taxon>Gammaproteobacteria</taxon>
        <taxon>Lysobacterales</taxon>
        <taxon>Rhodanobacteraceae</taxon>
        <taxon>Rhodanobacter</taxon>
    </lineage>
</organism>
<proteinExistence type="inferred from homology"/>
<evidence type="ECO:0000256" key="1">
    <source>
        <dbReference type="ARBA" id="ARBA00022490"/>
    </source>
</evidence>
<dbReference type="GO" id="GO:0005829">
    <property type="term" value="C:cytosol"/>
    <property type="evidence" value="ECO:0007669"/>
    <property type="project" value="TreeGrafter"/>
</dbReference>
<dbReference type="PANTHER" id="PTHR37689">
    <property type="entry name" value="PROTEIN FDHE"/>
    <property type="match status" value="1"/>
</dbReference>
<dbReference type="Proteomes" id="UP000249046">
    <property type="component" value="Unassembled WGS sequence"/>
</dbReference>
<evidence type="ECO:0000313" key="6">
    <source>
        <dbReference type="EMBL" id="PZQ19809.1"/>
    </source>
</evidence>
<comment type="caution">
    <text evidence="6">The sequence shown here is derived from an EMBL/GenBank/DDBJ whole genome shotgun (WGS) entry which is preliminary data.</text>
</comment>
<accession>A0A2W5KUY0</accession>
<feature type="domain" description="FdhE N-terminal" evidence="3">
    <location>
        <begin position="19"/>
        <end position="181"/>
    </location>
</feature>
<evidence type="ECO:0000256" key="2">
    <source>
        <dbReference type="HAMAP-Rule" id="MF_00611"/>
    </source>
</evidence>
<gene>
    <name evidence="2 6" type="primary">fdhE</name>
    <name evidence="6" type="ORF">DI564_00780</name>
</gene>
<dbReference type="PIRSF" id="PIRSF018296">
    <property type="entry name" value="Format_dh_formtn"/>
    <property type="match status" value="1"/>
</dbReference>
<evidence type="ECO:0000259" key="3">
    <source>
        <dbReference type="Pfam" id="PF04216"/>
    </source>
</evidence>
<dbReference type="NCBIfam" id="TIGR01562">
    <property type="entry name" value="FdhE"/>
    <property type="match status" value="1"/>
</dbReference>
<dbReference type="InterPro" id="IPR006452">
    <property type="entry name" value="Formate_DH_accessory"/>
</dbReference>
<dbReference type="InterPro" id="IPR024064">
    <property type="entry name" value="FdhE-like_sf"/>
</dbReference>
<dbReference type="AlphaFoldDB" id="A0A2W5KUY0"/>
<comment type="function">
    <text evidence="2">Necessary for formate dehydrogenase activity.</text>
</comment>
<evidence type="ECO:0000259" key="5">
    <source>
        <dbReference type="Pfam" id="PF24860"/>
    </source>
</evidence>
<comment type="subcellular location">
    <subcellularLocation>
        <location evidence="2">Cytoplasm</location>
    </subcellularLocation>
</comment>
<dbReference type="CDD" id="cd16341">
    <property type="entry name" value="FdhE"/>
    <property type="match status" value="1"/>
</dbReference>
<protein>
    <recommendedName>
        <fullName evidence="2">Protein FdhE homolog</fullName>
    </recommendedName>
</protein>